<dbReference type="AlphaFoldDB" id="A0AAD9XRA0"/>
<reference evidence="1" key="1">
    <citation type="journal article" date="2023" name="Plant J.">
        <title>Genome sequences and population genomics provide insights into the demographic history, inbreeding, and mutation load of two 'living fossil' tree species of Dipteronia.</title>
        <authorList>
            <person name="Feng Y."/>
            <person name="Comes H.P."/>
            <person name="Chen J."/>
            <person name="Zhu S."/>
            <person name="Lu R."/>
            <person name="Zhang X."/>
            <person name="Li P."/>
            <person name="Qiu J."/>
            <person name="Olsen K.M."/>
            <person name="Qiu Y."/>
        </authorList>
    </citation>
    <scope>NUCLEOTIDE SEQUENCE</scope>
    <source>
        <strain evidence="1">KIB01</strain>
    </source>
</reference>
<protein>
    <submittedName>
        <fullName evidence="1">Uncharacterized protein</fullName>
    </submittedName>
</protein>
<comment type="caution">
    <text evidence="1">The sequence shown here is derived from an EMBL/GenBank/DDBJ whole genome shotgun (WGS) entry which is preliminary data.</text>
</comment>
<evidence type="ECO:0000313" key="1">
    <source>
        <dbReference type="EMBL" id="KAK2664011.1"/>
    </source>
</evidence>
<dbReference type="EMBL" id="JANJYI010000001">
    <property type="protein sequence ID" value="KAK2664011.1"/>
    <property type="molecule type" value="Genomic_DNA"/>
</dbReference>
<name>A0AAD9XRA0_9ROSI</name>
<dbReference type="Proteomes" id="UP001280121">
    <property type="component" value="Unassembled WGS sequence"/>
</dbReference>
<organism evidence="1 2">
    <name type="scientific">Dipteronia dyeriana</name>
    <dbReference type="NCBI Taxonomy" id="168575"/>
    <lineage>
        <taxon>Eukaryota</taxon>
        <taxon>Viridiplantae</taxon>
        <taxon>Streptophyta</taxon>
        <taxon>Embryophyta</taxon>
        <taxon>Tracheophyta</taxon>
        <taxon>Spermatophyta</taxon>
        <taxon>Magnoliopsida</taxon>
        <taxon>eudicotyledons</taxon>
        <taxon>Gunneridae</taxon>
        <taxon>Pentapetalae</taxon>
        <taxon>rosids</taxon>
        <taxon>malvids</taxon>
        <taxon>Sapindales</taxon>
        <taxon>Sapindaceae</taxon>
        <taxon>Hippocastanoideae</taxon>
        <taxon>Acereae</taxon>
        <taxon>Dipteronia</taxon>
    </lineage>
</organism>
<keyword evidence="2" id="KW-1185">Reference proteome</keyword>
<evidence type="ECO:0000313" key="2">
    <source>
        <dbReference type="Proteomes" id="UP001280121"/>
    </source>
</evidence>
<proteinExistence type="predicted"/>
<accession>A0AAD9XRA0</accession>
<sequence>MRHLQRQIHEEMAGFFTVPTVSRQNSQRRIGQRLQKDTGFISVFTVSQRKSKPRIGKLLLRDTNCENVHCAGIIQMHTGKSSKMGLYFVLCNCNVSAYKPFLLRK</sequence>
<gene>
    <name evidence="1" type="ORF">Ddye_002585</name>
</gene>